<keyword evidence="2" id="KW-1185">Reference proteome</keyword>
<evidence type="ECO:0000313" key="2">
    <source>
        <dbReference type="Proteomes" id="UP000290572"/>
    </source>
</evidence>
<dbReference type="EMBL" id="QBIY01012829">
    <property type="protein sequence ID" value="RXN15737.1"/>
    <property type="molecule type" value="Genomic_DNA"/>
</dbReference>
<sequence>MFDRDLLRPGRSRAVPTLVPRSTRTEHKDIIKDSERLVCLENATADTGETVSVSRSAGNDIIDKALWRSQHFSVSVHCVSQSFKRTGRAPPLVID</sequence>
<dbReference type="AlphaFoldDB" id="A0A498MFF0"/>
<proteinExistence type="predicted"/>
<organism evidence="1 2">
    <name type="scientific">Labeo rohita</name>
    <name type="common">Indian major carp</name>
    <name type="synonym">Cyprinus rohita</name>
    <dbReference type="NCBI Taxonomy" id="84645"/>
    <lineage>
        <taxon>Eukaryota</taxon>
        <taxon>Metazoa</taxon>
        <taxon>Chordata</taxon>
        <taxon>Craniata</taxon>
        <taxon>Vertebrata</taxon>
        <taxon>Euteleostomi</taxon>
        <taxon>Actinopterygii</taxon>
        <taxon>Neopterygii</taxon>
        <taxon>Teleostei</taxon>
        <taxon>Ostariophysi</taxon>
        <taxon>Cypriniformes</taxon>
        <taxon>Cyprinidae</taxon>
        <taxon>Labeoninae</taxon>
        <taxon>Labeonini</taxon>
        <taxon>Labeo</taxon>
    </lineage>
</organism>
<dbReference type="Proteomes" id="UP000290572">
    <property type="component" value="Unassembled WGS sequence"/>
</dbReference>
<protein>
    <submittedName>
        <fullName evidence="1">Uncharacterized protein</fullName>
    </submittedName>
</protein>
<name>A0A498MFF0_LABRO</name>
<evidence type="ECO:0000313" key="1">
    <source>
        <dbReference type="EMBL" id="RXN15737.1"/>
    </source>
</evidence>
<accession>A0A498MFF0</accession>
<gene>
    <name evidence="1" type="ORF">ROHU_027899</name>
</gene>
<reference evidence="1 2" key="1">
    <citation type="submission" date="2018-03" db="EMBL/GenBank/DDBJ databases">
        <title>Draft genome sequence of Rohu Carp (Labeo rohita).</title>
        <authorList>
            <person name="Das P."/>
            <person name="Kushwaha B."/>
            <person name="Joshi C.G."/>
            <person name="Kumar D."/>
            <person name="Nagpure N.S."/>
            <person name="Sahoo L."/>
            <person name="Das S.P."/>
            <person name="Bit A."/>
            <person name="Patnaik S."/>
            <person name="Meher P.K."/>
            <person name="Jayasankar P."/>
            <person name="Koringa P.G."/>
            <person name="Patel N.V."/>
            <person name="Hinsu A.T."/>
            <person name="Kumar R."/>
            <person name="Pandey M."/>
            <person name="Agarwal S."/>
            <person name="Srivastava S."/>
            <person name="Singh M."/>
            <person name="Iquebal M.A."/>
            <person name="Jaiswal S."/>
            <person name="Angadi U.B."/>
            <person name="Kumar N."/>
            <person name="Raza M."/>
            <person name="Shah T.M."/>
            <person name="Rai A."/>
            <person name="Jena J.K."/>
        </authorList>
    </citation>
    <scope>NUCLEOTIDE SEQUENCE [LARGE SCALE GENOMIC DNA]</scope>
    <source>
        <strain evidence="1">DASCIFA01</strain>
        <tissue evidence="1">Testis</tissue>
    </source>
</reference>
<comment type="caution">
    <text evidence="1">The sequence shown here is derived from an EMBL/GenBank/DDBJ whole genome shotgun (WGS) entry which is preliminary data.</text>
</comment>